<dbReference type="SMART" id="SM00355">
    <property type="entry name" value="ZnF_C2H2"/>
    <property type="match status" value="1"/>
</dbReference>
<evidence type="ECO:0000313" key="5">
    <source>
        <dbReference type="Proteomes" id="UP001408356"/>
    </source>
</evidence>
<feature type="domain" description="C2H2-type" evidence="3">
    <location>
        <begin position="601"/>
        <end position="628"/>
    </location>
</feature>
<feature type="region of interest" description="Disordered" evidence="2">
    <location>
        <begin position="392"/>
        <end position="428"/>
    </location>
</feature>
<dbReference type="EMBL" id="JARVKF010000101">
    <property type="protein sequence ID" value="KAK9422936.1"/>
    <property type="molecule type" value="Genomic_DNA"/>
</dbReference>
<reference evidence="4 5" key="1">
    <citation type="journal article" date="2024" name="J. Plant Pathol.">
        <title>Sequence and assembly of the genome of Seiridium unicorne, isolate CBS 538.82, causal agent of cypress canker disease.</title>
        <authorList>
            <person name="Scali E."/>
            <person name="Rocca G.D."/>
            <person name="Danti R."/>
            <person name="Garbelotto M."/>
            <person name="Barberini S."/>
            <person name="Baroncelli R."/>
            <person name="Emiliani G."/>
        </authorList>
    </citation>
    <scope>NUCLEOTIDE SEQUENCE [LARGE SCALE GENOMIC DNA]</scope>
    <source>
        <strain evidence="4 5">BM-138-508</strain>
    </source>
</reference>
<feature type="compositionally biased region" description="Basic and acidic residues" evidence="2">
    <location>
        <begin position="545"/>
        <end position="561"/>
    </location>
</feature>
<dbReference type="PANTHER" id="PTHR24148:SF64">
    <property type="entry name" value="HETEROKARYON INCOMPATIBILITY DOMAIN-CONTAINING PROTEIN"/>
    <property type="match status" value="1"/>
</dbReference>
<dbReference type="Proteomes" id="UP001408356">
    <property type="component" value="Unassembled WGS sequence"/>
</dbReference>
<keyword evidence="1" id="KW-0479">Metal-binding</keyword>
<accession>A0ABR2V8V1</accession>
<dbReference type="InterPro" id="IPR052895">
    <property type="entry name" value="HetReg/Transcr_Mod"/>
</dbReference>
<keyword evidence="1" id="KW-0862">Zinc</keyword>
<proteinExistence type="predicted"/>
<sequence>MAFNYSALHGPGWIRLIRLTPENSHSDKLTCSVEQIKLASASEVEFEALSYVWGQSEPHFIIECDGNALRITSNLRQALLHLRSTGHRTLWIDAICINQSDTLERSSQVSLMGKIFQAAKNVVVWLGEEASGDQTLNITPYDIGRGVEDEIIYGKPLLYLTRPWFSRAWALQEAMLARRITILLDDEEVQWDKFWARISSELRHTLGTARDPPAITKPALRFYALASTSKLIKFMYDDPIASWAVEDLDLSKTANAEFKRILEFSRTLNVTDPRDRIYTLLWVFQTMGINVPPPDYTKHTETVFQELYTAVGDVPFSWRPMHGREKHVDNMALHSTGAKWIGKATGSGEYNPTLKSLHHGDLLVFLEARTRVTGEAQIDNAKALPIHSVSDIPTREESMESPTTTNDKNARENIHAPPGKPRGYDEDTRTQEGLNLLPHQEPRNVEENKTIYHSFFDDILRYEKELLMTRVLRYLGCPWSYDMVVNGNGDTDAPETTSNSSSDTKSSSTNWLSKETKRDNPKKRSGPRRKRDRNDDDDEDDKDGDEAPSKKRPASDPRDRLACPYFQRNTKDHRFTRACRGPGFIDIAKLKEHLYRSHRIFPCNRCGTVFKERDSLRAHQQQHQGCSASDLGVTFDRAEGFDDQQYDELHAKTVRSWCHVFKILFPDDPRNSYPPEHYRNIQVHEIIEDVRSHFSRESERLMPRYATPAFRFSLEDMTQDEFCAALHQLVHTIFDEGLRSYRVDPPTQVTTSAAADPEEEHNAAAYADAPTPWNIFGDYLLQVTPDGVASTMQQVPDTGLGSGWMGNAFNIGPQTSDDEQMRQAAGRADDPMTEVRPQAQVPPGAGAWIGRSQTLVNSLGHGPWHVVHGGNNAEDENSNIDDLWDLVER</sequence>
<dbReference type="PROSITE" id="PS00028">
    <property type="entry name" value="ZINC_FINGER_C2H2_1"/>
    <property type="match status" value="1"/>
</dbReference>
<feature type="region of interest" description="Disordered" evidence="2">
    <location>
        <begin position="827"/>
        <end position="846"/>
    </location>
</feature>
<keyword evidence="1" id="KW-0863">Zinc-finger</keyword>
<dbReference type="InterPro" id="IPR010730">
    <property type="entry name" value="HET"/>
</dbReference>
<dbReference type="InterPro" id="IPR013087">
    <property type="entry name" value="Znf_C2H2_type"/>
</dbReference>
<dbReference type="PANTHER" id="PTHR24148">
    <property type="entry name" value="ANKYRIN REPEAT DOMAIN-CONTAINING PROTEIN 39 HOMOLOG-RELATED"/>
    <property type="match status" value="1"/>
</dbReference>
<feature type="region of interest" description="Disordered" evidence="2">
    <location>
        <begin position="490"/>
        <end position="562"/>
    </location>
</feature>
<evidence type="ECO:0000256" key="2">
    <source>
        <dbReference type="SAM" id="MobiDB-lite"/>
    </source>
</evidence>
<feature type="compositionally biased region" description="Acidic residues" evidence="2">
    <location>
        <begin position="535"/>
        <end position="544"/>
    </location>
</feature>
<feature type="compositionally biased region" description="Basic residues" evidence="2">
    <location>
        <begin position="520"/>
        <end position="531"/>
    </location>
</feature>
<name>A0ABR2V8V1_9PEZI</name>
<comment type="caution">
    <text evidence="4">The sequence shown here is derived from an EMBL/GenBank/DDBJ whole genome shotgun (WGS) entry which is preliminary data.</text>
</comment>
<evidence type="ECO:0000259" key="3">
    <source>
        <dbReference type="PROSITE" id="PS50157"/>
    </source>
</evidence>
<feature type="compositionally biased region" description="Low complexity" evidence="2">
    <location>
        <begin position="496"/>
        <end position="509"/>
    </location>
</feature>
<keyword evidence="5" id="KW-1185">Reference proteome</keyword>
<evidence type="ECO:0000256" key="1">
    <source>
        <dbReference type="PROSITE-ProRule" id="PRU00042"/>
    </source>
</evidence>
<dbReference type="Pfam" id="PF06985">
    <property type="entry name" value="HET"/>
    <property type="match status" value="1"/>
</dbReference>
<dbReference type="PROSITE" id="PS50157">
    <property type="entry name" value="ZINC_FINGER_C2H2_2"/>
    <property type="match status" value="1"/>
</dbReference>
<organism evidence="4 5">
    <name type="scientific">Seiridium unicorne</name>
    <dbReference type="NCBI Taxonomy" id="138068"/>
    <lineage>
        <taxon>Eukaryota</taxon>
        <taxon>Fungi</taxon>
        <taxon>Dikarya</taxon>
        <taxon>Ascomycota</taxon>
        <taxon>Pezizomycotina</taxon>
        <taxon>Sordariomycetes</taxon>
        <taxon>Xylariomycetidae</taxon>
        <taxon>Amphisphaeriales</taxon>
        <taxon>Sporocadaceae</taxon>
        <taxon>Seiridium</taxon>
    </lineage>
</organism>
<gene>
    <name evidence="4" type="ORF">SUNI508_04603</name>
</gene>
<protein>
    <submittedName>
        <fullName evidence="4">Heterokaryon incompatibility domain-containing protein</fullName>
    </submittedName>
</protein>
<evidence type="ECO:0000313" key="4">
    <source>
        <dbReference type="EMBL" id="KAK9422936.1"/>
    </source>
</evidence>